<feature type="domain" description="HTH cro/C1-type" evidence="2">
    <location>
        <begin position="13"/>
        <end position="70"/>
    </location>
</feature>
<dbReference type="Gene3D" id="1.10.260.40">
    <property type="entry name" value="lambda repressor-like DNA-binding domains"/>
    <property type="match status" value="1"/>
</dbReference>
<sequence>MNQSPLLDYTNQLHQLMQLIGVSSFKALSQKAGVSERQIKRLRRGEVMQMQVETVLKLSSTLKMPLKDFLAAFSASQFQFIESSNKSAVLEQEYQRLQKQLAEQKVTLQQEFQQKSLQTLESWLIQWPTAAYAAQQKPEAALAVKLLPLLRPVEQLLREWGVEAIASVGVELPFDPQQHQLIKGTAQPGDLVKVTHIGYRQGEKLLYRARAIPVSSQNKN</sequence>
<dbReference type="InterPro" id="IPR010982">
    <property type="entry name" value="Lambda_DNA-bd_dom_sf"/>
</dbReference>
<keyword evidence="4" id="KW-1185">Reference proteome</keyword>
<feature type="coiled-coil region" evidence="1">
    <location>
        <begin position="80"/>
        <end position="114"/>
    </location>
</feature>
<reference evidence="3 4" key="1">
    <citation type="submission" date="2024-09" db="EMBL/GenBank/DDBJ databases">
        <title>Floridaenema gen nov. (Aerosakkonemataceae, Aerosakkonematales ord. nov., Cyanobacteria) from benthic tropical and subtropical fresh waters, with the description of four new species.</title>
        <authorList>
            <person name="Moretto J.A."/>
            <person name="Berthold D.E."/>
            <person name="Lefler F.W."/>
            <person name="Huang I.-S."/>
            <person name="Laughinghouse H. IV."/>
        </authorList>
    </citation>
    <scope>NUCLEOTIDE SEQUENCE [LARGE SCALE GENOMIC DNA]</scope>
    <source>
        <strain evidence="3 4">BLCC-F154</strain>
    </source>
</reference>
<protein>
    <submittedName>
        <fullName evidence="3">Helix-turn-helix domain-containing protein</fullName>
    </submittedName>
</protein>
<name>A0ABV4YAT6_9CYAN</name>
<dbReference type="EMBL" id="JBHFNS010000048">
    <property type="protein sequence ID" value="MFB2935905.1"/>
    <property type="molecule type" value="Genomic_DNA"/>
</dbReference>
<dbReference type="Pfam" id="PF13443">
    <property type="entry name" value="HTH_26"/>
    <property type="match status" value="1"/>
</dbReference>
<dbReference type="InterPro" id="IPR001387">
    <property type="entry name" value="Cro/C1-type_HTH"/>
</dbReference>
<dbReference type="SUPFAM" id="SSF47413">
    <property type="entry name" value="lambda repressor-like DNA-binding domains"/>
    <property type="match status" value="1"/>
</dbReference>
<dbReference type="RefSeq" id="WP_413257407.1">
    <property type="nucleotide sequence ID" value="NZ_JBHFNS010000048.1"/>
</dbReference>
<comment type="caution">
    <text evidence="3">The sequence shown here is derived from an EMBL/GenBank/DDBJ whole genome shotgun (WGS) entry which is preliminary data.</text>
</comment>
<organism evidence="3 4">
    <name type="scientific">Floridaenema fluviatile BLCC-F154</name>
    <dbReference type="NCBI Taxonomy" id="3153640"/>
    <lineage>
        <taxon>Bacteria</taxon>
        <taxon>Bacillati</taxon>
        <taxon>Cyanobacteriota</taxon>
        <taxon>Cyanophyceae</taxon>
        <taxon>Oscillatoriophycideae</taxon>
        <taxon>Aerosakkonematales</taxon>
        <taxon>Aerosakkonemataceae</taxon>
        <taxon>Floridanema</taxon>
        <taxon>Floridanema fluviatile</taxon>
    </lineage>
</organism>
<keyword evidence="1" id="KW-0175">Coiled coil</keyword>
<evidence type="ECO:0000313" key="3">
    <source>
        <dbReference type="EMBL" id="MFB2935905.1"/>
    </source>
</evidence>
<dbReference type="Proteomes" id="UP001576776">
    <property type="component" value="Unassembled WGS sequence"/>
</dbReference>
<proteinExistence type="predicted"/>
<evidence type="ECO:0000313" key="4">
    <source>
        <dbReference type="Proteomes" id="UP001576776"/>
    </source>
</evidence>
<evidence type="ECO:0000259" key="2">
    <source>
        <dbReference type="Pfam" id="PF13443"/>
    </source>
</evidence>
<evidence type="ECO:0000256" key="1">
    <source>
        <dbReference type="SAM" id="Coils"/>
    </source>
</evidence>
<gene>
    <name evidence="3" type="ORF">ACE1B6_11685</name>
</gene>
<accession>A0ABV4YAT6</accession>